<evidence type="ECO:0000313" key="2">
    <source>
        <dbReference type="Proteomes" id="UP001367676"/>
    </source>
</evidence>
<evidence type="ECO:0000313" key="1">
    <source>
        <dbReference type="EMBL" id="KAK7590147.1"/>
    </source>
</evidence>
<keyword evidence="2" id="KW-1185">Reference proteome</keyword>
<accession>A0AAN9Y3R9</accession>
<proteinExistence type="predicted"/>
<organism evidence="1 2">
    <name type="scientific">Parthenolecanium corni</name>
    <dbReference type="NCBI Taxonomy" id="536013"/>
    <lineage>
        <taxon>Eukaryota</taxon>
        <taxon>Metazoa</taxon>
        <taxon>Ecdysozoa</taxon>
        <taxon>Arthropoda</taxon>
        <taxon>Hexapoda</taxon>
        <taxon>Insecta</taxon>
        <taxon>Pterygota</taxon>
        <taxon>Neoptera</taxon>
        <taxon>Paraneoptera</taxon>
        <taxon>Hemiptera</taxon>
        <taxon>Sternorrhyncha</taxon>
        <taxon>Coccoidea</taxon>
        <taxon>Coccidae</taxon>
        <taxon>Parthenolecanium</taxon>
    </lineage>
</organism>
<dbReference type="AlphaFoldDB" id="A0AAN9Y3R9"/>
<name>A0AAN9Y3R9_9HEMI</name>
<comment type="caution">
    <text evidence="1">The sequence shown here is derived from an EMBL/GenBank/DDBJ whole genome shotgun (WGS) entry which is preliminary data.</text>
</comment>
<dbReference type="EMBL" id="JBBCAQ010000022">
    <property type="protein sequence ID" value="KAK7590147.1"/>
    <property type="molecule type" value="Genomic_DNA"/>
</dbReference>
<dbReference type="Proteomes" id="UP001367676">
    <property type="component" value="Unassembled WGS sequence"/>
</dbReference>
<protein>
    <submittedName>
        <fullName evidence="1">Uncharacterized protein</fullName>
    </submittedName>
</protein>
<reference evidence="1 2" key="1">
    <citation type="submission" date="2024-03" db="EMBL/GenBank/DDBJ databases">
        <title>Adaptation during the transition from Ophiocordyceps entomopathogen to insect associate is accompanied by gene loss and intensified selection.</title>
        <authorList>
            <person name="Ward C.M."/>
            <person name="Onetto C.A."/>
            <person name="Borneman A.R."/>
        </authorList>
    </citation>
    <scope>NUCLEOTIDE SEQUENCE [LARGE SCALE GENOMIC DNA]</scope>
    <source>
        <strain evidence="1">AWRI1</strain>
        <tissue evidence="1">Single Adult Female</tissue>
    </source>
</reference>
<sequence length="268" mass="29589">MAISISGISHLATVASYAEFGGVETRCAGVVDFILSVDEDEDVGGGGGGGDDDDDDINIRLMFSKREKKDWQIYFGRGPILRASTTIRLDPTLLDNCRLKPLDISPFCSSSNESSSRRIHIEYKCFQYPTDIIEFVLSTVSMAVYLLYVAPLPPLYLPAAEHRSRRVPFLQTAVFSAAMPDPLPVDGPFVGWRAFSISHVRYLAQRSIRGVCVGRNFVEEKLKAPGGDEPLCVFSRSRRAKTRKKMNAAAVRRRVAYAVAFLCSSHSG</sequence>
<gene>
    <name evidence="1" type="ORF">V9T40_001760</name>
</gene>